<dbReference type="GO" id="GO:0016491">
    <property type="term" value="F:oxidoreductase activity"/>
    <property type="evidence" value="ECO:0007669"/>
    <property type="project" value="UniProtKB-KW"/>
</dbReference>
<comment type="caution">
    <text evidence="4">The sequence shown here is derived from an EMBL/GenBank/DDBJ whole genome shotgun (WGS) entry which is preliminary data.</text>
</comment>
<dbReference type="AlphaFoldDB" id="A0A932G033"/>
<dbReference type="EMBL" id="JACPRF010000119">
    <property type="protein sequence ID" value="MBI2875995.1"/>
    <property type="molecule type" value="Genomic_DNA"/>
</dbReference>
<sequence>MAAKEISAVVVDDRKMEVQEFDLPEIGPEDALLKLEMTGVCGSDIGLYNGRFKAMGLQFPLILGHEILGRIAQIGQTAQEAYKVKEGDRVIVEAFVPCGRCHLCLTGNYRICEKGVSYGSRVPCSRPPYLWGGYGQYMYITPGSVVHQIPERISAEEAVLAASALGNGIRFVRELGGVTIGDTVVIQGAGQMGLVSTIAARESGAANIIMTGLTRDHERFELGKEFGATHTVDAEKEDVAAFVRELTGGRMADVVVDTTGAPPAVALSIQLVRKLGTVVSAGLSGFKPIPNFISDIIVMNEIRFQGAISCDFRAVIPAIKLVESGKYPLKKMVTHRYPLRQAELGVRALAGEI</sequence>
<dbReference type="InterPro" id="IPR011032">
    <property type="entry name" value="GroES-like_sf"/>
</dbReference>
<evidence type="ECO:0000259" key="2">
    <source>
        <dbReference type="Pfam" id="PF00107"/>
    </source>
</evidence>
<dbReference type="PANTHER" id="PTHR43401:SF2">
    <property type="entry name" value="L-THREONINE 3-DEHYDROGENASE"/>
    <property type="match status" value="1"/>
</dbReference>
<dbReference type="Proteomes" id="UP000769766">
    <property type="component" value="Unassembled WGS sequence"/>
</dbReference>
<dbReference type="SUPFAM" id="SSF50129">
    <property type="entry name" value="GroES-like"/>
    <property type="match status" value="1"/>
</dbReference>
<proteinExistence type="predicted"/>
<name>A0A932G033_UNCTE</name>
<evidence type="ECO:0000313" key="4">
    <source>
        <dbReference type="EMBL" id="MBI2875995.1"/>
    </source>
</evidence>
<evidence type="ECO:0000259" key="3">
    <source>
        <dbReference type="Pfam" id="PF08240"/>
    </source>
</evidence>
<dbReference type="InterPro" id="IPR050129">
    <property type="entry name" value="Zn_alcohol_dh"/>
</dbReference>
<gene>
    <name evidence="4" type="ORF">HYY20_03865</name>
</gene>
<evidence type="ECO:0000256" key="1">
    <source>
        <dbReference type="ARBA" id="ARBA00023002"/>
    </source>
</evidence>
<organism evidence="4 5">
    <name type="scientific">Tectimicrobiota bacterium</name>
    <dbReference type="NCBI Taxonomy" id="2528274"/>
    <lineage>
        <taxon>Bacteria</taxon>
        <taxon>Pseudomonadati</taxon>
        <taxon>Nitrospinota/Tectimicrobiota group</taxon>
        <taxon>Candidatus Tectimicrobiota</taxon>
    </lineage>
</organism>
<dbReference type="Gene3D" id="3.40.50.720">
    <property type="entry name" value="NAD(P)-binding Rossmann-like Domain"/>
    <property type="match status" value="1"/>
</dbReference>
<dbReference type="InterPro" id="IPR013154">
    <property type="entry name" value="ADH-like_N"/>
</dbReference>
<protein>
    <submittedName>
        <fullName evidence="4">Alcohol dehydrogenase catalytic domain-containing protein</fullName>
    </submittedName>
</protein>
<dbReference type="SUPFAM" id="SSF51735">
    <property type="entry name" value="NAD(P)-binding Rossmann-fold domains"/>
    <property type="match status" value="1"/>
</dbReference>
<accession>A0A932G033</accession>
<feature type="domain" description="Alcohol dehydrogenase-like C-terminal" evidence="2">
    <location>
        <begin position="193"/>
        <end position="322"/>
    </location>
</feature>
<dbReference type="Pfam" id="PF08240">
    <property type="entry name" value="ADH_N"/>
    <property type="match status" value="1"/>
</dbReference>
<feature type="domain" description="Alcohol dehydrogenase-like N-terminal" evidence="3">
    <location>
        <begin position="27"/>
        <end position="150"/>
    </location>
</feature>
<feature type="non-terminal residue" evidence="4">
    <location>
        <position position="353"/>
    </location>
</feature>
<dbReference type="Pfam" id="PF00107">
    <property type="entry name" value="ADH_zinc_N"/>
    <property type="match status" value="1"/>
</dbReference>
<dbReference type="Gene3D" id="3.90.180.10">
    <property type="entry name" value="Medium-chain alcohol dehydrogenases, catalytic domain"/>
    <property type="match status" value="1"/>
</dbReference>
<dbReference type="InterPro" id="IPR036291">
    <property type="entry name" value="NAD(P)-bd_dom_sf"/>
</dbReference>
<dbReference type="PANTHER" id="PTHR43401">
    <property type="entry name" value="L-THREONINE 3-DEHYDROGENASE"/>
    <property type="match status" value="1"/>
</dbReference>
<dbReference type="InterPro" id="IPR013149">
    <property type="entry name" value="ADH-like_C"/>
</dbReference>
<evidence type="ECO:0000313" key="5">
    <source>
        <dbReference type="Proteomes" id="UP000769766"/>
    </source>
</evidence>
<reference evidence="4" key="1">
    <citation type="submission" date="2020-07" db="EMBL/GenBank/DDBJ databases">
        <title>Huge and variable diversity of episymbiotic CPR bacteria and DPANN archaea in groundwater ecosystems.</title>
        <authorList>
            <person name="He C.Y."/>
            <person name="Keren R."/>
            <person name="Whittaker M."/>
            <person name="Farag I.F."/>
            <person name="Doudna J."/>
            <person name="Cate J.H.D."/>
            <person name="Banfield J.F."/>
        </authorList>
    </citation>
    <scope>NUCLEOTIDE SEQUENCE</scope>
    <source>
        <strain evidence="4">NC_groundwater_672_Ag_B-0.1um_62_36</strain>
    </source>
</reference>
<keyword evidence="1" id="KW-0560">Oxidoreductase</keyword>